<dbReference type="RefSeq" id="WP_146513831.1">
    <property type="nucleotide sequence ID" value="NZ_SJPI01000001.1"/>
</dbReference>
<proteinExistence type="predicted"/>
<evidence type="ECO:0000256" key="1">
    <source>
        <dbReference type="ARBA" id="ARBA00022801"/>
    </source>
</evidence>
<evidence type="ECO:0000313" key="3">
    <source>
        <dbReference type="EMBL" id="TWT53655.1"/>
    </source>
</evidence>
<evidence type="ECO:0000259" key="2">
    <source>
        <dbReference type="Pfam" id="PF00857"/>
    </source>
</evidence>
<keyword evidence="1 3" id="KW-0378">Hydrolase</keyword>
<dbReference type="CDD" id="cd00431">
    <property type="entry name" value="cysteine_hydrolases"/>
    <property type="match status" value="1"/>
</dbReference>
<reference evidence="3 4" key="1">
    <citation type="submission" date="2019-02" db="EMBL/GenBank/DDBJ databases">
        <title>Deep-cultivation of Planctomycetes and their phenomic and genomic characterization uncovers novel biology.</title>
        <authorList>
            <person name="Wiegand S."/>
            <person name="Jogler M."/>
            <person name="Boedeker C."/>
            <person name="Pinto D."/>
            <person name="Vollmers J."/>
            <person name="Rivas-Marin E."/>
            <person name="Kohn T."/>
            <person name="Peeters S.H."/>
            <person name="Heuer A."/>
            <person name="Rast P."/>
            <person name="Oberbeckmann S."/>
            <person name="Bunk B."/>
            <person name="Jeske O."/>
            <person name="Meyerdierks A."/>
            <person name="Storesund J.E."/>
            <person name="Kallscheuer N."/>
            <person name="Luecker S."/>
            <person name="Lage O.M."/>
            <person name="Pohl T."/>
            <person name="Merkel B.J."/>
            <person name="Hornburger P."/>
            <person name="Mueller R.-W."/>
            <person name="Bruemmer F."/>
            <person name="Labrenz M."/>
            <person name="Spormann A.M."/>
            <person name="Op Den Camp H."/>
            <person name="Overmann J."/>
            <person name="Amann R."/>
            <person name="Jetten M.S.M."/>
            <person name="Mascher T."/>
            <person name="Medema M.H."/>
            <person name="Devos D.P."/>
            <person name="Kaster A.-K."/>
            <person name="Ovreas L."/>
            <person name="Rohde M."/>
            <person name="Galperin M.Y."/>
            <person name="Jogler C."/>
        </authorList>
    </citation>
    <scope>NUCLEOTIDE SEQUENCE [LARGE SCALE GENOMIC DNA]</scope>
    <source>
        <strain evidence="3 4">Pla22</strain>
    </source>
</reference>
<name>A0A5C5WUG2_9BACT</name>
<dbReference type="EMBL" id="SJPI01000001">
    <property type="protein sequence ID" value="TWT53655.1"/>
    <property type="molecule type" value="Genomic_DNA"/>
</dbReference>
<organism evidence="3 4">
    <name type="scientific">Rubripirellula amarantea</name>
    <dbReference type="NCBI Taxonomy" id="2527999"/>
    <lineage>
        <taxon>Bacteria</taxon>
        <taxon>Pseudomonadati</taxon>
        <taxon>Planctomycetota</taxon>
        <taxon>Planctomycetia</taxon>
        <taxon>Pirellulales</taxon>
        <taxon>Pirellulaceae</taxon>
        <taxon>Rubripirellula</taxon>
    </lineage>
</organism>
<dbReference type="InterPro" id="IPR000868">
    <property type="entry name" value="Isochorismatase-like_dom"/>
</dbReference>
<gene>
    <name evidence="3" type="primary">yecD</name>
    <name evidence="3" type="ORF">Pla22_12850</name>
</gene>
<feature type="domain" description="Isochorismatase-like" evidence="2">
    <location>
        <begin position="81"/>
        <end position="232"/>
    </location>
</feature>
<dbReference type="PANTHER" id="PTHR43540">
    <property type="entry name" value="PEROXYUREIDOACRYLATE/UREIDOACRYLATE AMIDOHYDROLASE-RELATED"/>
    <property type="match status" value="1"/>
</dbReference>
<dbReference type="InterPro" id="IPR050272">
    <property type="entry name" value="Isochorismatase-like_hydrls"/>
</dbReference>
<dbReference type="InterPro" id="IPR036380">
    <property type="entry name" value="Isochorismatase-like_sf"/>
</dbReference>
<dbReference type="Gene3D" id="3.40.50.850">
    <property type="entry name" value="Isochorismatase-like"/>
    <property type="match status" value="1"/>
</dbReference>
<dbReference type="Proteomes" id="UP000316598">
    <property type="component" value="Unassembled WGS sequence"/>
</dbReference>
<protein>
    <submittedName>
        <fullName evidence="3">Isochorismatase family protein YecD</fullName>
        <ecNumber evidence="3">3.-.-.-</ecNumber>
    </submittedName>
</protein>
<dbReference type="EC" id="3.-.-.-" evidence="3"/>
<dbReference type="Pfam" id="PF00857">
    <property type="entry name" value="Isochorismatase"/>
    <property type="match status" value="1"/>
</dbReference>
<accession>A0A5C5WUG2</accession>
<dbReference type="SUPFAM" id="SSF52499">
    <property type="entry name" value="Isochorismatase-like hydrolases"/>
    <property type="match status" value="1"/>
</dbReference>
<comment type="caution">
    <text evidence="3">The sequence shown here is derived from an EMBL/GenBank/DDBJ whole genome shotgun (WGS) entry which is preliminary data.</text>
</comment>
<dbReference type="AlphaFoldDB" id="A0A5C5WUG2"/>
<dbReference type="PANTHER" id="PTHR43540:SF1">
    <property type="entry name" value="ISOCHORISMATASE HYDROLASE"/>
    <property type="match status" value="1"/>
</dbReference>
<keyword evidence="4" id="KW-1185">Reference proteome</keyword>
<dbReference type="GO" id="GO:0016787">
    <property type="term" value="F:hydrolase activity"/>
    <property type="evidence" value="ECO:0007669"/>
    <property type="project" value="UniProtKB-KW"/>
</dbReference>
<evidence type="ECO:0000313" key="4">
    <source>
        <dbReference type="Proteomes" id="UP000316598"/>
    </source>
</evidence>
<sequence length="251" mass="27873">MTFSDEQPNPQLDPLWNAYHESFIDNPKHIEFLAERNTALLCIDLQYLDAAPGCGVFADAEASGVAPEAQAYYFDRLEKLVLPGVRQLQDAFRQHGLEVIHTRIQSLTQNGRDRGKGHKRLQLLASPGSREADFLDQVAPSQKHDEIVINKTASGVFSSTNIHYVLKNLGIESLFVVGVYTNECVETTIRDACDLGYLVTVVEDCCATVTPELHEASLATLRDRYARVLTLKQTLGNVERIVSLVDETSGK</sequence>
<dbReference type="OrthoDB" id="4305745at2"/>